<protein>
    <submittedName>
        <fullName evidence="4">Uncharacterized protein</fullName>
    </submittedName>
</protein>
<organism evidence="4 5">
    <name type="scientific">Citrus clementina</name>
    <name type="common">Clementine</name>
    <name type="synonym">Citrus deliciosa x Citrus sinensis</name>
    <dbReference type="NCBI Taxonomy" id="85681"/>
    <lineage>
        <taxon>Eukaryota</taxon>
        <taxon>Viridiplantae</taxon>
        <taxon>Streptophyta</taxon>
        <taxon>Embryophyta</taxon>
        <taxon>Tracheophyta</taxon>
        <taxon>Spermatophyta</taxon>
        <taxon>Magnoliopsida</taxon>
        <taxon>eudicotyledons</taxon>
        <taxon>Gunneridae</taxon>
        <taxon>Pentapetalae</taxon>
        <taxon>rosids</taxon>
        <taxon>malvids</taxon>
        <taxon>Sapindales</taxon>
        <taxon>Rutaceae</taxon>
        <taxon>Aurantioideae</taxon>
        <taxon>Citrus</taxon>
    </lineage>
</organism>
<sequence length="237" mass="25767">MLPPYLSIAIGSSCALAFTNQNQVTQQDAAYWTSIHEDIGAHLRQAVVVKERVEVYEPMRHFVFAAPVNMAPVLCVAACELVGSHREQAIVAAAALHLLVADAMRPFGLELLASSDNPAGNNSGRILRVMVEMTRAMGSQGVVEGQYNELQCSQYVEMTYETYKKNEGGLHTCGAACGAILGGGSVEEIENACIPLTDVYRGWIRMNYDIDFTFTVPRLILSLCLAGSGEYSPFPSR</sequence>
<proteinExistence type="predicted"/>
<reference evidence="4 5" key="1">
    <citation type="submission" date="2013-10" db="EMBL/GenBank/DDBJ databases">
        <authorList>
            <consortium name="International Citrus Genome Consortium"/>
            <person name="Jenkins J."/>
            <person name="Schmutz J."/>
            <person name="Prochnik S."/>
            <person name="Rokhsar D."/>
            <person name="Gmitter F."/>
            <person name="Ollitrault P."/>
            <person name="Machado M."/>
            <person name="Talon M."/>
            <person name="Wincker P."/>
            <person name="Jaillon O."/>
            <person name="Morgante M."/>
        </authorList>
    </citation>
    <scope>NUCLEOTIDE SEQUENCE</scope>
    <source>
        <strain evidence="5">cv. Clemenules</strain>
    </source>
</reference>
<dbReference type="GO" id="GO:0046872">
    <property type="term" value="F:metal ion binding"/>
    <property type="evidence" value="ECO:0007669"/>
    <property type="project" value="UniProtKB-KW"/>
</dbReference>
<dbReference type="Gene3D" id="1.10.600.10">
    <property type="entry name" value="Farnesyl Diphosphate Synthase"/>
    <property type="match status" value="2"/>
</dbReference>
<keyword evidence="5" id="KW-1185">Reference proteome</keyword>
<dbReference type="KEGG" id="cic:CICLE_v10013774mg"/>
<evidence type="ECO:0000313" key="4">
    <source>
        <dbReference type="EMBL" id="ESR43575.1"/>
    </source>
</evidence>
<name>V4SWZ8_CITCL</name>
<keyword evidence="2" id="KW-0479">Metal-binding</keyword>
<dbReference type="eggNOG" id="KOG0776">
    <property type="taxonomic scope" value="Eukaryota"/>
</dbReference>
<dbReference type="PANTHER" id="PTHR43281:SF6">
    <property type="entry name" value="HETERODIMERIC GERANYLGERANYL PYROPHOSPHATE SYNTHASE SMALL SUBUNIT, CHLOROPLASTIC-LIKE"/>
    <property type="match status" value="1"/>
</dbReference>
<dbReference type="STRING" id="85681.V4SWZ8"/>
<feature type="non-terminal residue" evidence="4">
    <location>
        <position position="237"/>
    </location>
</feature>
<comment type="cofactor">
    <cofactor evidence="1">
        <name>Mg(2+)</name>
        <dbReference type="ChEBI" id="CHEBI:18420"/>
    </cofactor>
</comment>
<dbReference type="Proteomes" id="UP000030687">
    <property type="component" value="Unassembled WGS sequence"/>
</dbReference>
<dbReference type="AlphaFoldDB" id="V4SWZ8"/>
<dbReference type="SUPFAM" id="SSF48576">
    <property type="entry name" value="Terpenoid synthases"/>
    <property type="match status" value="1"/>
</dbReference>
<evidence type="ECO:0000256" key="3">
    <source>
        <dbReference type="ARBA" id="ARBA00022842"/>
    </source>
</evidence>
<gene>
    <name evidence="4" type="ORF">CICLE_v10013774mg</name>
</gene>
<keyword evidence="3" id="KW-0460">Magnesium</keyword>
<evidence type="ECO:0000256" key="2">
    <source>
        <dbReference type="ARBA" id="ARBA00022723"/>
    </source>
</evidence>
<dbReference type="InterPro" id="IPR008949">
    <property type="entry name" value="Isoprenoid_synthase_dom_sf"/>
</dbReference>
<dbReference type="EMBL" id="KI536861">
    <property type="protein sequence ID" value="ESR43575.1"/>
    <property type="molecule type" value="Genomic_DNA"/>
</dbReference>
<accession>V4SWZ8</accession>
<dbReference type="GO" id="GO:0004659">
    <property type="term" value="F:prenyltransferase activity"/>
    <property type="evidence" value="ECO:0007669"/>
    <property type="project" value="TreeGrafter"/>
</dbReference>
<evidence type="ECO:0000313" key="5">
    <source>
        <dbReference type="Proteomes" id="UP000030687"/>
    </source>
</evidence>
<dbReference type="Gramene" id="ESR43575">
    <property type="protein sequence ID" value="ESR43575"/>
    <property type="gene ID" value="CICLE_v10013774mg"/>
</dbReference>
<dbReference type="PANTHER" id="PTHR43281">
    <property type="entry name" value="FARNESYL DIPHOSPHATE SYNTHASE"/>
    <property type="match status" value="1"/>
</dbReference>
<evidence type="ECO:0000256" key="1">
    <source>
        <dbReference type="ARBA" id="ARBA00001946"/>
    </source>
</evidence>
<dbReference type="InParanoid" id="V4SWZ8"/>